<dbReference type="Proteomes" id="UP001628091">
    <property type="component" value="Unassembled WGS sequence"/>
</dbReference>
<dbReference type="RefSeq" id="WP_407865156.1">
    <property type="nucleotide sequence ID" value="NZ_BAAFZP010000001.1"/>
</dbReference>
<dbReference type="InterPro" id="IPR036388">
    <property type="entry name" value="WH-like_DNA-bd_sf"/>
</dbReference>
<dbReference type="InterPro" id="IPR011991">
    <property type="entry name" value="ArsR-like_HTH"/>
</dbReference>
<accession>A0ABQ0H0U2</accession>
<comment type="caution">
    <text evidence="5">The sequence shown here is derived from an EMBL/GenBank/DDBJ whole genome shotgun (WGS) entry which is preliminary data.</text>
</comment>
<dbReference type="EMBL" id="BAAFZP010000001">
    <property type="protein sequence ID" value="GAB1582544.1"/>
    <property type="molecule type" value="Genomic_DNA"/>
</dbReference>
<dbReference type="CDD" id="cd00090">
    <property type="entry name" value="HTH_ARSR"/>
    <property type="match status" value="1"/>
</dbReference>
<evidence type="ECO:0000313" key="5">
    <source>
        <dbReference type="EMBL" id="GAB1582544.1"/>
    </source>
</evidence>
<keyword evidence="1" id="KW-0805">Transcription regulation</keyword>
<evidence type="ECO:0000313" key="6">
    <source>
        <dbReference type="Proteomes" id="UP001628091"/>
    </source>
</evidence>
<proteinExistence type="predicted"/>
<dbReference type="PRINTS" id="PR00778">
    <property type="entry name" value="HTHARSR"/>
</dbReference>
<organism evidence="5 6">
    <name type="scientific">Phyllobacterium phragmitis</name>
    <dbReference type="NCBI Taxonomy" id="2670329"/>
    <lineage>
        <taxon>Bacteria</taxon>
        <taxon>Pseudomonadati</taxon>
        <taxon>Pseudomonadota</taxon>
        <taxon>Alphaproteobacteria</taxon>
        <taxon>Hyphomicrobiales</taxon>
        <taxon>Phyllobacteriaceae</taxon>
        <taxon>Phyllobacterium</taxon>
    </lineage>
</organism>
<reference evidence="5 6" key="1">
    <citation type="submission" date="2024-10" db="EMBL/GenBank/DDBJ databases">
        <title>Isolation, draft genome sequencing and identification of Phyllobacterium sp. NSA23, isolated from leaf soil.</title>
        <authorList>
            <person name="Akita H."/>
        </authorList>
    </citation>
    <scope>NUCLEOTIDE SEQUENCE [LARGE SCALE GENOMIC DNA]</scope>
    <source>
        <strain evidence="5 6">NSA23</strain>
    </source>
</reference>
<sequence length="120" mass="12749">MSLPHPDIDQIELSNVLSALGDDTRLAIVGSLARNDGSGMTCGQFSDLGSKTNISYHLAKLREAGVINVEPCGTSRLVTLRRADLDRRFPGFLDSIIATAVRLPLVIRNGTIETGSAAQG</sequence>
<dbReference type="Pfam" id="PF12840">
    <property type="entry name" value="HTH_20"/>
    <property type="match status" value="1"/>
</dbReference>
<gene>
    <name evidence="5" type="ORF">PPNSA23_24870</name>
</gene>
<protein>
    <submittedName>
        <fullName evidence="5">Helix-turn-helix transcriptional regulator</fullName>
    </submittedName>
</protein>
<dbReference type="SUPFAM" id="SSF46785">
    <property type="entry name" value="Winged helix' DNA-binding domain"/>
    <property type="match status" value="1"/>
</dbReference>
<keyword evidence="2" id="KW-0238">DNA-binding</keyword>
<dbReference type="InterPro" id="IPR001845">
    <property type="entry name" value="HTH_ArsR_DNA-bd_dom"/>
</dbReference>
<dbReference type="Gene3D" id="1.10.10.10">
    <property type="entry name" value="Winged helix-like DNA-binding domain superfamily/Winged helix DNA-binding domain"/>
    <property type="match status" value="1"/>
</dbReference>
<evidence type="ECO:0000256" key="3">
    <source>
        <dbReference type="ARBA" id="ARBA00023163"/>
    </source>
</evidence>
<evidence type="ECO:0000256" key="1">
    <source>
        <dbReference type="ARBA" id="ARBA00023015"/>
    </source>
</evidence>
<evidence type="ECO:0000256" key="2">
    <source>
        <dbReference type="ARBA" id="ARBA00023125"/>
    </source>
</evidence>
<evidence type="ECO:0000259" key="4">
    <source>
        <dbReference type="SMART" id="SM00418"/>
    </source>
</evidence>
<keyword evidence="6" id="KW-1185">Reference proteome</keyword>
<dbReference type="PANTHER" id="PTHR33154">
    <property type="entry name" value="TRANSCRIPTIONAL REGULATOR, ARSR FAMILY"/>
    <property type="match status" value="1"/>
</dbReference>
<keyword evidence="3" id="KW-0804">Transcription</keyword>
<name>A0ABQ0H0U2_9HYPH</name>
<dbReference type="InterPro" id="IPR051081">
    <property type="entry name" value="HTH_MetalResp_TranReg"/>
</dbReference>
<dbReference type="PANTHER" id="PTHR33154:SF12">
    <property type="entry name" value="TRANSCRIPTIONAL REGULATORY PROTEIN"/>
    <property type="match status" value="1"/>
</dbReference>
<dbReference type="SMART" id="SM00418">
    <property type="entry name" value="HTH_ARSR"/>
    <property type="match status" value="1"/>
</dbReference>
<feature type="domain" description="HTH arsR-type" evidence="4">
    <location>
        <begin position="15"/>
        <end position="94"/>
    </location>
</feature>
<dbReference type="InterPro" id="IPR036390">
    <property type="entry name" value="WH_DNA-bd_sf"/>
</dbReference>